<dbReference type="GO" id="GO:0005886">
    <property type="term" value="C:plasma membrane"/>
    <property type="evidence" value="ECO:0007669"/>
    <property type="project" value="UniProtKB-SubCell"/>
</dbReference>
<dbReference type="Pfam" id="PF07670">
    <property type="entry name" value="Gate"/>
    <property type="match status" value="2"/>
</dbReference>
<dbReference type="SUPFAM" id="SSF52540">
    <property type="entry name" value="P-loop containing nucleoside triphosphate hydrolases"/>
    <property type="match status" value="1"/>
</dbReference>
<keyword evidence="9 17" id="KW-1133">Transmembrane helix</keyword>
<keyword evidence="4" id="KW-1003">Cell membrane</keyword>
<dbReference type="EMBL" id="PEBX01000049">
    <property type="protein sequence ID" value="PTQ56065.1"/>
    <property type="molecule type" value="Genomic_DNA"/>
</dbReference>
<evidence type="ECO:0000256" key="17">
    <source>
        <dbReference type="RuleBase" id="RU362098"/>
    </source>
</evidence>
<evidence type="ECO:0000313" key="20">
    <source>
        <dbReference type="Proteomes" id="UP000244338"/>
    </source>
</evidence>
<dbReference type="InterPro" id="IPR041069">
    <property type="entry name" value="FeoB_Cyto"/>
</dbReference>
<feature type="binding site" evidence="15">
    <location>
        <begin position="7"/>
        <end position="14"/>
    </location>
    <ligand>
        <name>GTP</name>
        <dbReference type="ChEBI" id="CHEBI:37565"/>
        <label>1</label>
    </ligand>
</feature>
<feature type="transmembrane region" description="Helical" evidence="17">
    <location>
        <begin position="678"/>
        <end position="697"/>
    </location>
</feature>
<evidence type="ECO:0000256" key="11">
    <source>
        <dbReference type="ARBA" id="ARBA00023065"/>
    </source>
</evidence>
<evidence type="ECO:0000256" key="7">
    <source>
        <dbReference type="ARBA" id="ARBA00022692"/>
    </source>
</evidence>
<dbReference type="GO" id="GO:0015093">
    <property type="term" value="F:ferrous iron transmembrane transporter activity"/>
    <property type="evidence" value="ECO:0007669"/>
    <property type="project" value="UniProtKB-UniRule"/>
</dbReference>
<comment type="subcellular location">
    <subcellularLocation>
        <location evidence="2">Cell inner membrane</location>
        <topology evidence="2">Multi-pass membrane protein</topology>
    </subcellularLocation>
    <subcellularLocation>
        <location evidence="17">Cell membrane</location>
        <topology evidence="17">Multi-pass membrane protein</topology>
    </subcellularLocation>
</comment>
<gene>
    <name evidence="19" type="ORF">BSOLF_0965</name>
</gene>
<keyword evidence="12 15" id="KW-0342">GTP-binding</keyword>
<keyword evidence="8 15" id="KW-0547">Nucleotide-binding</keyword>
<dbReference type="NCBIfam" id="TIGR00437">
    <property type="entry name" value="feoB"/>
    <property type="match status" value="1"/>
</dbReference>
<feature type="transmembrane region" description="Helical" evidence="17">
    <location>
        <begin position="488"/>
        <end position="508"/>
    </location>
</feature>
<evidence type="ECO:0000256" key="10">
    <source>
        <dbReference type="ARBA" id="ARBA00023004"/>
    </source>
</evidence>
<keyword evidence="6" id="KW-0997">Cell inner membrane</keyword>
<evidence type="ECO:0000256" key="1">
    <source>
        <dbReference type="ARBA" id="ARBA00003926"/>
    </source>
</evidence>
<dbReference type="Pfam" id="PF17910">
    <property type="entry name" value="FeoB_Cyto"/>
    <property type="match status" value="1"/>
</dbReference>
<evidence type="ECO:0000256" key="15">
    <source>
        <dbReference type="PIRSR" id="PIRSR603373-1"/>
    </source>
</evidence>
<feature type="binding site" evidence="15">
    <location>
        <begin position="32"/>
        <end position="36"/>
    </location>
    <ligand>
        <name>GTP</name>
        <dbReference type="ChEBI" id="CHEBI:37565"/>
        <label>1</label>
    </ligand>
</feature>
<keyword evidence="7 17" id="KW-0812">Transmembrane</keyword>
<evidence type="ECO:0000256" key="5">
    <source>
        <dbReference type="ARBA" id="ARBA00022496"/>
    </source>
</evidence>
<feature type="binding site" evidence="15">
    <location>
        <begin position="111"/>
        <end position="114"/>
    </location>
    <ligand>
        <name>GTP</name>
        <dbReference type="ChEBI" id="CHEBI:37565"/>
        <label>1</label>
    </ligand>
</feature>
<evidence type="ECO:0000256" key="13">
    <source>
        <dbReference type="ARBA" id="ARBA00023136"/>
    </source>
</evidence>
<keyword evidence="5 17" id="KW-0410">Iron transport</keyword>
<evidence type="ECO:0000256" key="14">
    <source>
        <dbReference type="NCBIfam" id="TIGR00437"/>
    </source>
</evidence>
<dbReference type="InterPro" id="IPR011642">
    <property type="entry name" value="Gate_dom"/>
</dbReference>
<dbReference type="Pfam" id="PF02421">
    <property type="entry name" value="FeoB_N"/>
    <property type="match status" value="1"/>
</dbReference>
<protein>
    <recommendedName>
        <fullName evidence="14 17">Ferrous iron transport protein B</fullName>
    </recommendedName>
</protein>
<comment type="function">
    <text evidence="1 17">Probable transporter of a GTP-driven Fe(2+) uptake system.</text>
</comment>
<keyword evidence="13 17" id="KW-0472">Membrane</keyword>
<comment type="similarity">
    <text evidence="17">Belongs to the TRAFAC class TrmE-Era-EngA-EngB-Septin-like GTPase superfamily. FeoB GTPase (TC 9.A.8) family.</text>
</comment>
<feature type="binding site" evidence="16">
    <location>
        <position position="18"/>
    </location>
    <ligand>
        <name>Mg(2+)</name>
        <dbReference type="ChEBI" id="CHEBI:18420"/>
        <label>2</label>
    </ligand>
</feature>
<dbReference type="Gene3D" id="1.10.287.1770">
    <property type="match status" value="1"/>
</dbReference>
<dbReference type="InterPro" id="IPR003373">
    <property type="entry name" value="Fe2_transport_prot-B"/>
</dbReference>
<reference evidence="20" key="1">
    <citation type="journal article" date="2018" name="Sci. Rep.">
        <title>Lignite coal burning seam in the remote Altai Mountains harbors a hydrogen-driven thermophilic microbial community.</title>
        <authorList>
            <person name="Kadnikov V.V."/>
            <person name="Mardanov A.V."/>
            <person name="Ivasenko D.A."/>
            <person name="Antsiferov D.V."/>
            <person name="Beletsky A.V."/>
            <person name="Karnachuk O.V."/>
            <person name="Ravin N.V."/>
        </authorList>
    </citation>
    <scope>NUCLEOTIDE SEQUENCE [LARGE SCALE GENOMIC DNA]</scope>
</reference>
<keyword evidence="11" id="KW-0406">Ion transport</keyword>
<feature type="transmembrane region" description="Helical" evidence="17">
    <location>
        <begin position="646"/>
        <end position="666"/>
    </location>
</feature>
<dbReference type="GO" id="GO:0005525">
    <property type="term" value="F:GTP binding"/>
    <property type="evidence" value="ECO:0007669"/>
    <property type="project" value="UniProtKB-KW"/>
</dbReference>
<dbReference type="PRINTS" id="PR00326">
    <property type="entry name" value="GTP1OBG"/>
</dbReference>
<dbReference type="CDD" id="cd01879">
    <property type="entry name" value="FeoB"/>
    <property type="match status" value="1"/>
</dbReference>
<evidence type="ECO:0000256" key="8">
    <source>
        <dbReference type="ARBA" id="ARBA00022741"/>
    </source>
</evidence>
<evidence type="ECO:0000313" key="19">
    <source>
        <dbReference type="EMBL" id="PTQ56065.1"/>
    </source>
</evidence>
<feature type="transmembrane region" description="Helical" evidence="17">
    <location>
        <begin position="422"/>
        <end position="444"/>
    </location>
</feature>
<dbReference type="FunFam" id="3.40.50.300:FF:000426">
    <property type="entry name" value="Ferrous iron transport protein B"/>
    <property type="match status" value="1"/>
</dbReference>
<evidence type="ECO:0000256" key="12">
    <source>
        <dbReference type="ARBA" id="ARBA00023134"/>
    </source>
</evidence>
<evidence type="ECO:0000256" key="6">
    <source>
        <dbReference type="ARBA" id="ARBA00022519"/>
    </source>
</evidence>
<dbReference type="Proteomes" id="UP000244338">
    <property type="component" value="Unassembled WGS sequence"/>
</dbReference>
<name>A0A2R6Y070_9BACL</name>
<evidence type="ECO:0000256" key="3">
    <source>
        <dbReference type="ARBA" id="ARBA00022448"/>
    </source>
</evidence>
<organism evidence="19 20">
    <name type="scientific">Candidatus Carbonibacillus altaicus</name>
    <dbReference type="NCBI Taxonomy" id="2163959"/>
    <lineage>
        <taxon>Bacteria</taxon>
        <taxon>Bacillati</taxon>
        <taxon>Bacillota</taxon>
        <taxon>Bacilli</taxon>
        <taxon>Bacillales</taxon>
        <taxon>Candidatus Carbonibacillus</taxon>
    </lineage>
</organism>
<feature type="binding site" evidence="16">
    <location>
        <position position="21"/>
    </location>
    <ligand>
        <name>Mg(2+)</name>
        <dbReference type="ChEBI" id="CHEBI:18420"/>
        <label>2</label>
    </ligand>
</feature>
<keyword evidence="3 17" id="KW-0813">Transport</keyword>
<feature type="transmembrane region" description="Helical" evidence="17">
    <location>
        <begin position="378"/>
        <end position="402"/>
    </location>
</feature>
<feature type="transmembrane region" description="Helical" evidence="17">
    <location>
        <begin position="546"/>
        <end position="567"/>
    </location>
</feature>
<accession>A0A2R6Y070</accession>
<dbReference type="Gene3D" id="3.40.50.300">
    <property type="entry name" value="P-loop containing nucleotide triphosphate hydrolases"/>
    <property type="match status" value="1"/>
</dbReference>
<sequence length="703" mass="78281">MRLALLGNPNTGKTSLFNMLTDTYAAVGNWSGVTVEKKSGRIKTLDAELVDLPGIYSFKALSEDEQVAVRFLFEEPVDVLLNIVDASQLRRNLQLTLMLLEMDTPLIVALNMIDVAKAQGLRIDTEKLSLLLGVPIVPIVARRGMGKQELLKMIRDVEHHPQKTTVPEINQPAAFRRPKIDYGERIEQAVAQIEVRLASIPHRRFMAFRYLEGHPYVTEQIDKIDPSLRALKETLEREIEKQGMTIGEYLTAKRYAWMDQHIFGDQASVFAYHAHAYADRQKMQKSPVSVSPLVGKRHTPRLHFSERLDALVTHPVLGIPIFLGLMYIIFQWTFDWLGTPLSDALEAFFSGPVTDGATWLLDTIGAAPFYRALIVEGIIAGVGGVLVFVPQIFILFFFISLLEDSGYMARVAVVMDRLMDRFGLSGKAFIPLIIGFGCNVPGVMAARTIDSPRERLLTMLVVPYMSCSARLAVYALFVGTFFKHGQGFIILSLYVLGVVMALATAKWLSLSTFHRLPSLFLVELPPYRLPHGRTLFRSTWEKGKGFVKKAGTFILAGSVVIWLLGYVGPQGIDVPIDESFLAQLGNLFAPLFTPLGFPFWQAVVALITGFLAKEVVISTLNIVFYAGSAQMLTQALYAHFTPLSAYAFLVFMALYIPCLATVAALLKESGSRKWMVFSMSYSFVLAYVTSLIIYQVGRLLGLG</sequence>
<keyword evidence="16" id="KW-0479">Metal-binding</keyword>
<dbReference type="InterPro" id="IPR027417">
    <property type="entry name" value="P-loop_NTPase"/>
</dbReference>
<feature type="transmembrane region" description="Helical" evidence="17">
    <location>
        <begin position="587"/>
        <end position="610"/>
    </location>
</feature>
<proteinExistence type="inferred from homology"/>
<dbReference type="PROSITE" id="PS51711">
    <property type="entry name" value="G_FEOB"/>
    <property type="match status" value="1"/>
</dbReference>
<keyword evidence="16" id="KW-0460">Magnesium</keyword>
<feature type="binding site" evidence="15">
    <location>
        <begin position="51"/>
        <end position="54"/>
    </location>
    <ligand>
        <name>GTP</name>
        <dbReference type="ChEBI" id="CHEBI:37565"/>
        <label>1</label>
    </ligand>
</feature>
<feature type="transmembrane region" description="Helical" evidence="17">
    <location>
        <begin position="456"/>
        <end position="482"/>
    </location>
</feature>
<feature type="domain" description="FeoB-type G" evidence="18">
    <location>
        <begin position="1"/>
        <end position="164"/>
    </location>
</feature>
<dbReference type="InterPro" id="IPR011640">
    <property type="entry name" value="Fe2_transport_prot_B_C"/>
</dbReference>
<evidence type="ECO:0000256" key="2">
    <source>
        <dbReference type="ARBA" id="ARBA00004429"/>
    </source>
</evidence>
<feature type="transmembrane region" description="Helical" evidence="17">
    <location>
        <begin position="311"/>
        <end position="330"/>
    </location>
</feature>
<dbReference type="PANTHER" id="PTHR43185">
    <property type="entry name" value="FERROUS IRON TRANSPORT PROTEIN B"/>
    <property type="match status" value="1"/>
</dbReference>
<keyword evidence="10 17" id="KW-0408">Iron</keyword>
<dbReference type="PANTHER" id="PTHR43185:SF1">
    <property type="entry name" value="FE(2+) TRANSPORTER FEOB"/>
    <property type="match status" value="1"/>
</dbReference>
<dbReference type="Pfam" id="PF07664">
    <property type="entry name" value="FeoB_C"/>
    <property type="match status" value="1"/>
</dbReference>
<evidence type="ECO:0000259" key="18">
    <source>
        <dbReference type="PROSITE" id="PS51711"/>
    </source>
</evidence>
<dbReference type="InterPro" id="IPR030389">
    <property type="entry name" value="G_FEOB_dom"/>
</dbReference>
<evidence type="ECO:0000256" key="4">
    <source>
        <dbReference type="ARBA" id="ARBA00022475"/>
    </source>
</evidence>
<comment type="caution">
    <text evidence="19">The sequence shown here is derived from an EMBL/GenBank/DDBJ whole genome shotgun (WGS) entry which is preliminary data.</text>
</comment>
<dbReference type="InterPro" id="IPR006073">
    <property type="entry name" value="GTP-bd"/>
</dbReference>
<feature type="transmembrane region" description="Helical" evidence="17">
    <location>
        <begin position="622"/>
        <end position="640"/>
    </location>
</feature>
<evidence type="ECO:0000256" key="16">
    <source>
        <dbReference type="PIRSR" id="PIRSR603373-2"/>
    </source>
</evidence>
<evidence type="ECO:0000256" key="9">
    <source>
        <dbReference type="ARBA" id="ARBA00022989"/>
    </source>
</evidence>
<dbReference type="AlphaFoldDB" id="A0A2R6Y070"/>
<dbReference type="InterPro" id="IPR050860">
    <property type="entry name" value="FeoB_GTPase"/>
</dbReference>
<dbReference type="GO" id="GO:0046872">
    <property type="term" value="F:metal ion binding"/>
    <property type="evidence" value="ECO:0007669"/>
    <property type="project" value="UniProtKB-KW"/>
</dbReference>